<dbReference type="InterPro" id="IPR036770">
    <property type="entry name" value="Ankyrin_rpt-contain_sf"/>
</dbReference>
<proteinExistence type="predicted"/>
<dbReference type="SUPFAM" id="SSF48403">
    <property type="entry name" value="Ankyrin repeat"/>
    <property type="match status" value="1"/>
</dbReference>
<dbReference type="EMBL" id="JAVHNS010000009">
    <property type="protein sequence ID" value="KAK6343508.1"/>
    <property type="molecule type" value="Genomic_DNA"/>
</dbReference>
<dbReference type="AlphaFoldDB" id="A0AAV9UJH3"/>
<dbReference type="Proteomes" id="UP001373714">
    <property type="component" value="Unassembled WGS sequence"/>
</dbReference>
<organism evidence="1 2">
    <name type="scientific">Orbilia blumenaviensis</name>
    <dbReference type="NCBI Taxonomy" id="1796055"/>
    <lineage>
        <taxon>Eukaryota</taxon>
        <taxon>Fungi</taxon>
        <taxon>Dikarya</taxon>
        <taxon>Ascomycota</taxon>
        <taxon>Pezizomycotina</taxon>
        <taxon>Orbiliomycetes</taxon>
        <taxon>Orbiliales</taxon>
        <taxon>Orbiliaceae</taxon>
        <taxon>Orbilia</taxon>
    </lineage>
</organism>
<evidence type="ECO:0008006" key="3">
    <source>
        <dbReference type="Google" id="ProtNLM"/>
    </source>
</evidence>
<accession>A0AAV9UJH3</accession>
<sequence length="708" mass="80242">MSYQPKNPRWVTLEHIVSDISNANLAPQTVQEADDLLCACKRKPENFSIFRRLWDPVKVSVQELDNYGGTRSSQLEDCDVAQLKWLLECGFTGGRRLMLLRAIILNRHEEMRVLCESLALKLLEPAAEPATINQDMETKDTWELLDKPTIYDLVAKCAIKVYGERYESLPQISFNGAPEPCQPEFHLLIEAACLQPRFTKYVVETIQWKLSISAEQAALVAIDTTPIINGLPRLAEALSPSRFRMSGPGCLRPKSQDRLFVLKTLLGFGVNPNETRFWRTFLWDEALVIINSPYPNHQGKRRLYQVFRLFIDFGANIHGSLDPIFFRTAGYHHIYVNMDNFDDQELDKPIEVAFRYKDSGLFRLLMRRSACTLRLCSHLTSGKYHGVNLELIQAIQDRNQDVIKELWDQRTPNMAVTSALEKGKIDAARDIIVNKAGELRLTPLFLEVAGLYSYHRLPAADCYEILGLLLGLGAKFDIDPQDSYKKCECQDLRTLQEHRKSKYKTLLQDASRMKDVRFFKFLMALYPSRAEAFDTHYADPPRYHQFQENRIFQLGLASTSSLEILKFLISQGFHIEEPAFECDKYCGHAFSAIYGAIMGGDIEILAYVLSEGANVFAPCGESSSAIEAAISQGRIDSLALILEAVPNAYPLALAIVEDPQYLTRYGSSEYVIEYVRTWRPADVGTDMGGSIVSVAENNLVLWVPTSNL</sequence>
<protein>
    <recommendedName>
        <fullName evidence="3">Ankyrin</fullName>
    </recommendedName>
</protein>
<name>A0AAV9UJH3_9PEZI</name>
<comment type="caution">
    <text evidence="1">The sequence shown here is derived from an EMBL/GenBank/DDBJ whole genome shotgun (WGS) entry which is preliminary data.</text>
</comment>
<evidence type="ECO:0000313" key="2">
    <source>
        <dbReference type="Proteomes" id="UP001373714"/>
    </source>
</evidence>
<evidence type="ECO:0000313" key="1">
    <source>
        <dbReference type="EMBL" id="KAK6343508.1"/>
    </source>
</evidence>
<gene>
    <name evidence="1" type="ORF">TWF730_011098</name>
</gene>
<reference evidence="1 2" key="1">
    <citation type="submission" date="2019-10" db="EMBL/GenBank/DDBJ databases">
        <authorList>
            <person name="Palmer J.M."/>
        </authorList>
    </citation>
    <scope>NUCLEOTIDE SEQUENCE [LARGE SCALE GENOMIC DNA]</scope>
    <source>
        <strain evidence="1 2">TWF730</strain>
    </source>
</reference>
<dbReference type="Gene3D" id="1.25.40.20">
    <property type="entry name" value="Ankyrin repeat-containing domain"/>
    <property type="match status" value="1"/>
</dbReference>
<keyword evidence="2" id="KW-1185">Reference proteome</keyword>